<dbReference type="EMBL" id="JANAVB010025594">
    <property type="protein sequence ID" value="KAJ6820538.1"/>
    <property type="molecule type" value="Genomic_DNA"/>
</dbReference>
<dbReference type="PANTHER" id="PTHR35118">
    <property type="entry name" value="KINASE FAMILY PROTEIN"/>
    <property type="match status" value="1"/>
</dbReference>
<gene>
    <name evidence="1" type="ORF">M6B38_396655</name>
</gene>
<organism evidence="1 2">
    <name type="scientific">Iris pallida</name>
    <name type="common">Sweet iris</name>
    <dbReference type="NCBI Taxonomy" id="29817"/>
    <lineage>
        <taxon>Eukaryota</taxon>
        <taxon>Viridiplantae</taxon>
        <taxon>Streptophyta</taxon>
        <taxon>Embryophyta</taxon>
        <taxon>Tracheophyta</taxon>
        <taxon>Spermatophyta</taxon>
        <taxon>Magnoliopsida</taxon>
        <taxon>Liliopsida</taxon>
        <taxon>Asparagales</taxon>
        <taxon>Iridaceae</taxon>
        <taxon>Iridoideae</taxon>
        <taxon>Irideae</taxon>
        <taxon>Iris</taxon>
    </lineage>
</organism>
<evidence type="ECO:0000313" key="2">
    <source>
        <dbReference type="Proteomes" id="UP001140949"/>
    </source>
</evidence>
<dbReference type="Gene3D" id="1.10.510.10">
    <property type="entry name" value="Transferase(Phosphotransferase) domain 1"/>
    <property type="match status" value="1"/>
</dbReference>
<protein>
    <submittedName>
        <fullName evidence="1">Uncharacterized protein</fullName>
    </submittedName>
</protein>
<accession>A0AAX6FWX7</accession>
<sequence length="620" mass="68756">MPYSQDASDKCKEEQFIALEDFLQTIILGLWQTFWQKSGPLPISVSCPSYPGSRLCTVRNAIANGRVGGLIGAALAAKSDSYLHVQWDQVLELALFKSDITRGTDAGFSTSTICEALFYGFHILMSRTLSKYDADVTSSVYLLVLDSKFGGVIKLAGDISKLEINSCNPYECVVDWIKHHAEVSVSPIDQIWNKLGNVNWGDLGSLQILLATFYSILQWKGPPRKSIALLAADHSLRMQKRLVVGTDHDRQQERMEIGCNNDHSVQEQDMYLVLKPGEVILLEDSLEPKGFQIKEIFCEESCLSYSVVSLDHSDRLLKMHVSVHPSCLEPSWEAMSLWYNVQRQTKVLNIMKLEGVSSKYLPEVIASGRVSHPGNCPKPSAGRRCDHPRCGTQILVTSPVGKAISSVISQDGPLSTTEALRCCKDTLTAFKSAAMANIQHGEICPENIIRVDSSRTGPFYVLVAWGRAVAEDTDTPSMHLNFSSIHALQYRKLCPSSDAESLVYVLYFVCGGSFQQLNSIESAIRWRKRCWAKRTFQQQLGEVSTLLKAFADYVDGICGTPYPVDYDIWLRRLNRAVGGIDKGKSVDTIEISPRLDNVPQSSGTYGGGTSFSYLKQSTTT</sequence>
<dbReference type="Proteomes" id="UP001140949">
    <property type="component" value="Unassembled WGS sequence"/>
</dbReference>
<dbReference type="InterPro" id="IPR011009">
    <property type="entry name" value="Kinase-like_dom_sf"/>
</dbReference>
<proteinExistence type="predicted"/>
<dbReference type="AlphaFoldDB" id="A0AAX6FWX7"/>
<keyword evidence="2" id="KW-1185">Reference proteome</keyword>
<reference evidence="1" key="1">
    <citation type="journal article" date="2023" name="GigaByte">
        <title>Genome assembly of the bearded iris, Iris pallida Lam.</title>
        <authorList>
            <person name="Bruccoleri R.E."/>
            <person name="Oakeley E.J."/>
            <person name="Faust A.M.E."/>
            <person name="Altorfer M."/>
            <person name="Dessus-Babus S."/>
            <person name="Burckhardt D."/>
            <person name="Oertli M."/>
            <person name="Naumann U."/>
            <person name="Petersen F."/>
            <person name="Wong J."/>
        </authorList>
    </citation>
    <scope>NUCLEOTIDE SEQUENCE</scope>
    <source>
        <strain evidence="1">GSM-AAB239-AS_SAM_17_03QT</strain>
    </source>
</reference>
<evidence type="ECO:0000313" key="1">
    <source>
        <dbReference type="EMBL" id="KAJ6820538.1"/>
    </source>
</evidence>
<reference evidence="1" key="2">
    <citation type="submission" date="2023-04" db="EMBL/GenBank/DDBJ databases">
        <authorList>
            <person name="Bruccoleri R.E."/>
            <person name="Oakeley E.J."/>
            <person name="Faust A.-M."/>
            <person name="Dessus-Babus S."/>
            <person name="Altorfer M."/>
            <person name="Burckhardt D."/>
            <person name="Oertli M."/>
            <person name="Naumann U."/>
            <person name="Petersen F."/>
            <person name="Wong J."/>
        </authorList>
    </citation>
    <scope>NUCLEOTIDE SEQUENCE</scope>
    <source>
        <strain evidence="1">GSM-AAB239-AS_SAM_17_03QT</strain>
        <tissue evidence="1">Leaf</tissue>
    </source>
</reference>
<name>A0AAX6FWX7_IRIPA</name>
<dbReference type="SUPFAM" id="SSF56112">
    <property type="entry name" value="Protein kinase-like (PK-like)"/>
    <property type="match status" value="1"/>
</dbReference>
<dbReference type="PANTHER" id="PTHR35118:SF2">
    <property type="entry name" value="PROTEIN KINASE DOMAIN-CONTAINING PROTEIN"/>
    <property type="match status" value="1"/>
</dbReference>
<comment type="caution">
    <text evidence="1">The sequence shown here is derived from an EMBL/GenBank/DDBJ whole genome shotgun (WGS) entry which is preliminary data.</text>
</comment>